<proteinExistence type="predicted"/>
<accession>A0A6A4E9J6</accession>
<feature type="compositionally biased region" description="Acidic residues" evidence="1">
    <location>
        <begin position="251"/>
        <end position="261"/>
    </location>
</feature>
<sequence length="277" mass="31585">MVTTRRGRRQLSPVQSEPDHEESDERGSEPTDEEEEQKNEDDEAWSNDDEEVTSNRRAEMMEQPTEVTRSTSSSTAELSEEFLEFDFAKRENRDDNVLLLWDDFSGHWTPPVVACAASLNVILLKVLPKYTLKEQLLSYKQGDSERIRKKVELESEIVRIQKSLDQENASRKIAALTKKIDNEKFKLVAPSRKDMAGWITSCWEKLSAETNISGFSKAGLVTDIRGTNPDNEEEIDVDELVEELQRHNIAEEEVTSDDDIGSDVSNNDSSDEDIDRN</sequence>
<dbReference type="Proteomes" id="UP000434957">
    <property type="component" value="Unassembled WGS sequence"/>
</dbReference>
<protein>
    <recommendedName>
        <fullName evidence="4">DDE-1 domain-containing protein</fullName>
    </recommendedName>
</protein>
<feature type="compositionally biased region" description="Acidic residues" evidence="1">
    <location>
        <begin position="30"/>
        <end position="52"/>
    </location>
</feature>
<evidence type="ECO:0000313" key="3">
    <source>
        <dbReference type="Proteomes" id="UP000434957"/>
    </source>
</evidence>
<evidence type="ECO:0008006" key="4">
    <source>
        <dbReference type="Google" id="ProtNLM"/>
    </source>
</evidence>
<name>A0A6A4E9J6_9STRA</name>
<gene>
    <name evidence="2" type="ORF">PR003_g18055</name>
</gene>
<keyword evidence="3" id="KW-1185">Reference proteome</keyword>
<dbReference type="AlphaFoldDB" id="A0A6A4E9J6"/>
<reference evidence="2 3" key="1">
    <citation type="submission" date="2018-08" db="EMBL/GenBank/DDBJ databases">
        <title>Genomic investigation of the strawberry pathogen Phytophthora fragariae indicates pathogenicity is determined by transcriptional variation in three key races.</title>
        <authorList>
            <person name="Adams T.M."/>
            <person name="Armitage A.D."/>
            <person name="Sobczyk M.K."/>
            <person name="Bates H.J."/>
            <person name="Dunwell J.M."/>
            <person name="Nellist C.F."/>
            <person name="Harrison R.J."/>
        </authorList>
    </citation>
    <scope>NUCLEOTIDE SEQUENCE [LARGE SCALE GENOMIC DNA]</scope>
    <source>
        <strain evidence="2 3">SCRP333</strain>
    </source>
</reference>
<evidence type="ECO:0000256" key="1">
    <source>
        <dbReference type="SAM" id="MobiDB-lite"/>
    </source>
</evidence>
<feature type="region of interest" description="Disordered" evidence="1">
    <location>
        <begin position="247"/>
        <end position="277"/>
    </location>
</feature>
<evidence type="ECO:0000313" key="2">
    <source>
        <dbReference type="EMBL" id="KAE9319102.1"/>
    </source>
</evidence>
<feature type="region of interest" description="Disordered" evidence="1">
    <location>
        <begin position="1"/>
        <end position="75"/>
    </location>
</feature>
<organism evidence="2 3">
    <name type="scientific">Phytophthora rubi</name>
    <dbReference type="NCBI Taxonomy" id="129364"/>
    <lineage>
        <taxon>Eukaryota</taxon>
        <taxon>Sar</taxon>
        <taxon>Stramenopiles</taxon>
        <taxon>Oomycota</taxon>
        <taxon>Peronosporomycetes</taxon>
        <taxon>Peronosporales</taxon>
        <taxon>Peronosporaceae</taxon>
        <taxon>Phytophthora</taxon>
    </lineage>
</organism>
<dbReference type="EMBL" id="QXFT01001421">
    <property type="protein sequence ID" value="KAE9319102.1"/>
    <property type="molecule type" value="Genomic_DNA"/>
</dbReference>
<comment type="caution">
    <text evidence="2">The sequence shown here is derived from an EMBL/GenBank/DDBJ whole genome shotgun (WGS) entry which is preliminary data.</text>
</comment>